<evidence type="ECO:0000256" key="5">
    <source>
        <dbReference type="ARBA" id="ARBA00022801"/>
    </source>
</evidence>
<proteinExistence type="inferred from homology"/>
<evidence type="ECO:0000256" key="4">
    <source>
        <dbReference type="ARBA" id="ARBA00022759"/>
    </source>
</evidence>
<dbReference type="InterPro" id="IPR052216">
    <property type="entry name" value="CRISPR_Csm3_endoribonuclease"/>
</dbReference>
<dbReference type="Proteomes" id="UP000321944">
    <property type="component" value="Chromosome"/>
</dbReference>
<evidence type="ECO:0000256" key="7">
    <source>
        <dbReference type="ARBA" id="ARBA00023118"/>
    </source>
</evidence>
<dbReference type="EMBL" id="AP019841">
    <property type="protein sequence ID" value="BBM54588.1"/>
    <property type="molecule type" value="Genomic_DNA"/>
</dbReference>
<dbReference type="PANTHER" id="PTHR35579:SF3">
    <property type="entry name" value="CRISPR SYSTEM CMS ENDORIBONUCLEASE CSM3"/>
    <property type="match status" value="1"/>
</dbReference>
<evidence type="ECO:0000259" key="9">
    <source>
        <dbReference type="Pfam" id="PF03787"/>
    </source>
</evidence>
<name>A0A510KS78_9FUSO</name>
<evidence type="ECO:0000313" key="10">
    <source>
        <dbReference type="EMBL" id="BBM54588.1"/>
    </source>
</evidence>
<dbReference type="PANTHER" id="PTHR35579">
    <property type="entry name" value="CRISPR SYSTEM CMS ENDORIBONUCLEASE CSM3"/>
    <property type="match status" value="1"/>
</dbReference>
<accession>A0A510KS78</accession>
<keyword evidence="3" id="KW-0540">Nuclease</keyword>
<dbReference type="RefSeq" id="WP_147003386.1">
    <property type="nucleotide sequence ID" value="NZ_AP019841.1"/>
</dbReference>
<dbReference type="GO" id="GO:0016787">
    <property type="term" value="F:hydrolase activity"/>
    <property type="evidence" value="ECO:0007669"/>
    <property type="project" value="UniProtKB-KW"/>
</dbReference>
<evidence type="ECO:0000313" key="11">
    <source>
        <dbReference type="Proteomes" id="UP000321944"/>
    </source>
</evidence>
<dbReference type="InterPro" id="IPR013412">
    <property type="entry name" value="CRISPR-assoc_RAMP_Csm3"/>
</dbReference>
<dbReference type="GO" id="GO:0003723">
    <property type="term" value="F:RNA binding"/>
    <property type="evidence" value="ECO:0007669"/>
    <property type="project" value="UniProtKB-KW"/>
</dbReference>
<organism evidence="10 11">
    <name type="scientific">Leptotrichia wadei</name>
    <dbReference type="NCBI Taxonomy" id="157687"/>
    <lineage>
        <taxon>Bacteria</taxon>
        <taxon>Fusobacteriati</taxon>
        <taxon>Fusobacteriota</taxon>
        <taxon>Fusobacteriia</taxon>
        <taxon>Fusobacteriales</taxon>
        <taxon>Leptotrichiaceae</taxon>
        <taxon>Leptotrichia</taxon>
    </lineage>
</organism>
<dbReference type="NCBIfam" id="TIGR02582">
    <property type="entry name" value="cas7_TM1809"/>
    <property type="match status" value="1"/>
</dbReference>
<dbReference type="GO" id="GO:0004519">
    <property type="term" value="F:endonuclease activity"/>
    <property type="evidence" value="ECO:0007669"/>
    <property type="project" value="UniProtKB-KW"/>
</dbReference>
<dbReference type="AlphaFoldDB" id="A0A510KS78"/>
<feature type="domain" description="CRISPR type III-associated protein" evidence="9">
    <location>
        <begin position="13"/>
        <end position="207"/>
    </location>
</feature>
<keyword evidence="7" id="KW-0051">Antiviral defense</keyword>
<keyword evidence="6" id="KW-0694">RNA-binding</keyword>
<protein>
    <recommendedName>
        <fullName evidence="2">CRISPR system Cms endoribonuclease Csm3</fullName>
    </recommendedName>
    <alternativeName>
        <fullName evidence="8">CRISPR type III A-associated RAMP protein Csm3</fullName>
    </alternativeName>
</protein>
<evidence type="ECO:0000256" key="8">
    <source>
        <dbReference type="ARBA" id="ARBA00033183"/>
    </source>
</evidence>
<gene>
    <name evidence="10" type="primary">csm3</name>
    <name evidence="10" type="ORF">JMUB3936_0872</name>
</gene>
<sequence length="245" mass="28278">MNTLKGKFIITGKIKVLTGLHIGTSGDFSAIGAVDNIVIRDTVTNKPIIPGSSLKGKMRYLLSRTKYNDNSTLTMPNIKEEHNEIRRLFGSSGNKEKNEMIVLSRLQFCDMLLREKDYGRDVEFDLPYTEIKYENTIDRGTCVANPRQQERVPAGSEFDFRLIYNIENTENMKKEVKCDFENILLMFGLLEDDYLGGHGTRGYGRVKFEDLKLIEKVYIKENEDDIEYLRSEIENIENYTEIFGK</sequence>
<comment type="similarity">
    <text evidence="1">Belongs to the CRISPR-associated Csm3 family.</text>
</comment>
<reference evidence="10 11" key="1">
    <citation type="submission" date="2019-07" db="EMBL/GenBank/DDBJ databases">
        <title>Complete Genome Sequence of Leptotrichia wadei Strain JMUB3936.</title>
        <authorList>
            <person name="Watanabe S."/>
            <person name="Cui L."/>
        </authorList>
    </citation>
    <scope>NUCLEOTIDE SEQUENCE [LARGE SCALE GENOMIC DNA]</scope>
    <source>
        <strain evidence="10 11">JMUB3936</strain>
    </source>
</reference>
<dbReference type="GO" id="GO:0051607">
    <property type="term" value="P:defense response to virus"/>
    <property type="evidence" value="ECO:0007669"/>
    <property type="project" value="UniProtKB-KW"/>
</dbReference>
<evidence type="ECO:0000256" key="6">
    <source>
        <dbReference type="ARBA" id="ARBA00022884"/>
    </source>
</evidence>
<keyword evidence="4" id="KW-0255">Endonuclease</keyword>
<dbReference type="InterPro" id="IPR005537">
    <property type="entry name" value="RAMP_III_fam"/>
</dbReference>
<dbReference type="OrthoDB" id="1063910at2"/>
<keyword evidence="5" id="KW-0378">Hydrolase</keyword>
<evidence type="ECO:0000256" key="1">
    <source>
        <dbReference type="ARBA" id="ARBA00006342"/>
    </source>
</evidence>
<evidence type="ECO:0000256" key="2">
    <source>
        <dbReference type="ARBA" id="ARBA00022150"/>
    </source>
</evidence>
<dbReference type="Pfam" id="PF03787">
    <property type="entry name" value="RAMPs"/>
    <property type="match status" value="1"/>
</dbReference>
<evidence type="ECO:0000256" key="3">
    <source>
        <dbReference type="ARBA" id="ARBA00022722"/>
    </source>
</evidence>